<accession>A0ABY8PQW8</accession>
<evidence type="ECO:0000256" key="4">
    <source>
        <dbReference type="RuleBase" id="RU003690"/>
    </source>
</evidence>
<evidence type="ECO:0000313" key="5">
    <source>
        <dbReference type="EMBL" id="WGS65011.1"/>
    </source>
</evidence>
<comment type="similarity">
    <text evidence="1 4">Belongs to the glycosyl hydrolase 1 family.</text>
</comment>
<name>A0ABY8PQW8_9BACT</name>
<sequence length="378" mass="44874">MEKNISFPKGFMWGSTFSSYQIEKMNKKTNWDIWQEKGHIKDGTGLDVLNNINKNLFNEILKLSKEMGYNSLSFSLEWAKIVPEMGFVNYKKLESYKNFILNLKKEGIEPILILNYYTLPVWFEEKGSFGKEENFKFFLEYVELLLKNIGNIVDYYITFFEPGKFIKKTFEDKSFPSYSKYNEKKETFINNIYNLHKQIYVMIKKENRYSKISLTKNIAYEEIEYRKNNILKYMDFFSISYDGDDNFSEGKPIQKDDIGKNINPDEILKNLLKLKIHDKPILILSTGIADENDIYRSIFLIKVLTNIYEALKKNIKVFGFHHKTLFDLFEWENGFSAKYGLYEYDYENIKIHIRSSGKIFSNIINNNGIPSYLEKYTQ</sequence>
<organism evidence="5 6">
    <name type="scientific">Marinitoga aeolica</name>
    <dbReference type="NCBI Taxonomy" id="2809031"/>
    <lineage>
        <taxon>Bacteria</taxon>
        <taxon>Thermotogati</taxon>
        <taxon>Thermotogota</taxon>
        <taxon>Thermotogae</taxon>
        <taxon>Petrotogales</taxon>
        <taxon>Petrotogaceae</taxon>
        <taxon>Marinitoga</taxon>
    </lineage>
</organism>
<protein>
    <submittedName>
        <fullName evidence="5">Glycoside hydrolase family 1 protein</fullName>
    </submittedName>
</protein>
<evidence type="ECO:0000313" key="6">
    <source>
        <dbReference type="Proteomes" id="UP001232493"/>
    </source>
</evidence>
<dbReference type="Proteomes" id="UP001232493">
    <property type="component" value="Chromosome"/>
</dbReference>
<reference evidence="5 6" key="1">
    <citation type="submission" date="2021-02" db="EMBL/GenBank/DDBJ databases">
        <title>Characterization of Marinitoga sp. nov. str. BP5-C20A.</title>
        <authorList>
            <person name="Erauso G."/>
            <person name="Postec A."/>
        </authorList>
    </citation>
    <scope>NUCLEOTIDE SEQUENCE [LARGE SCALE GENOMIC DNA]</scope>
    <source>
        <strain evidence="5 6">BP5-C20A</strain>
    </source>
</reference>
<evidence type="ECO:0000256" key="2">
    <source>
        <dbReference type="ARBA" id="ARBA00022801"/>
    </source>
</evidence>
<evidence type="ECO:0000256" key="3">
    <source>
        <dbReference type="ARBA" id="ARBA00023295"/>
    </source>
</evidence>
<evidence type="ECO:0000256" key="1">
    <source>
        <dbReference type="ARBA" id="ARBA00010838"/>
    </source>
</evidence>
<dbReference type="SUPFAM" id="SSF51445">
    <property type="entry name" value="(Trans)glycosidases"/>
    <property type="match status" value="1"/>
</dbReference>
<keyword evidence="6" id="KW-1185">Reference proteome</keyword>
<dbReference type="InterPro" id="IPR001360">
    <property type="entry name" value="Glyco_hydro_1"/>
</dbReference>
<gene>
    <name evidence="5" type="ORF">JRV97_00195</name>
</gene>
<dbReference type="PANTHER" id="PTHR10353:SF36">
    <property type="entry name" value="LP05116P"/>
    <property type="match status" value="1"/>
</dbReference>
<keyword evidence="3" id="KW-0326">Glycosidase</keyword>
<dbReference type="InterPro" id="IPR017853">
    <property type="entry name" value="GH"/>
</dbReference>
<dbReference type="RefSeq" id="WP_280999072.1">
    <property type="nucleotide sequence ID" value="NZ_CP069362.1"/>
</dbReference>
<keyword evidence="2 5" id="KW-0378">Hydrolase</keyword>
<dbReference type="Gene3D" id="3.20.20.80">
    <property type="entry name" value="Glycosidases"/>
    <property type="match status" value="2"/>
</dbReference>
<dbReference type="EMBL" id="CP069362">
    <property type="protein sequence ID" value="WGS65011.1"/>
    <property type="molecule type" value="Genomic_DNA"/>
</dbReference>
<dbReference type="GO" id="GO:0016787">
    <property type="term" value="F:hydrolase activity"/>
    <property type="evidence" value="ECO:0007669"/>
    <property type="project" value="UniProtKB-KW"/>
</dbReference>
<dbReference type="PANTHER" id="PTHR10353">
    <property type="entry name" value="GLYCOSYL HYDROLASE"/>
    <property type="match status" value="1"/>
</dbReference>
<dbReference type="Pfam" id="PF00232">
    <property type="entry name" value="Glyco_hydro_1"/>
    <property type="match status" value="2"/>
</dbReference>
<proteinExistence type="inferred from homology"/>